<dbReference type="SUPFAM" id="SSF51735">
    <property type="entry name" value="NAD(P)-binding Rossmann-fold domains"/>
    <property type="match status" value="1"/>
</dbReference>
<dbReference type="AlphaFoldDB" id="A0A382EZ74"/>
<evidence type="ECO:0000313" key="2">
    <source>
        <dbReference type="EMBL" id="SVB56048.1"/>
    </source>
</evidence>
<accession>A0A382EZ74</accession>
<dbReference type="Pfam" id="PF04321">
    <property type="entry name" value="RmlD_sub_bind"/>
    <property type="match status" value="1"/>
</dbReference>
<evidence type="ECO:0000259" key="1">
    <source>
        <dbReference type="Pfam" id="PF04321"/>
    </source>
</evidence>
<dbReference type="GO" id="GO:0005829">
    <property type="term" value="C:cytosol"/>
    <property type="evidence" value="ECO:0007669"/>
    <property type="project" value="TreeGrafter"/>
</dbReference>
<dbReference type="Gene3D" id="3.40.50.720">
    <property type="entry name" value="NAD(P)-binding Rossmann-like Domain"/>
    <property type="match status" value="1"/>
</dbReference>
<gene>
    <name evidence="2" type="ORF">METZ01_LOCUS208902</name>
</gene>
<feature type="domain" description="RmlD-like substrate binding" evidence="1">
    <location>
        <begin position="1"/>
        <end position="287"/>
    </location>
</feature>
<dbReference type="InterPro" id="IPR005913">
    <property type="entry name" value="dTDP_dehydrorham_reduct"/>
</dbReference>
<dbReference type="PANTHER" id="PTHR10491">
    <property type="entry name" value="DTDP-4-DEHYDRORHAMNOSE REDUCTASE"/>
    <property type="match status" value="1"/>
</dbReference>
<dbReference type="CDD" id="cd05254">
    <property type="entry name" value="dTDP_HR_like_SDR_e"/>
    <property type="match status" value="1"/>
</dbReference>
<organism evidence="2">
    <name type="scientific">marine metagenome</name>
    <dbReference type="NCBI Taxonomy" id="408172"/>
    <lineage>
        <taxon>unclassified sequences</taxon>
        <taxon>metagenomes</taxon>
        <taxon>ecological metagenomes</taxon>
    </lineage>
</organism>
<dbReference type="EMBL" id="UINC01047149">
    <property type="protein sequence ID" value="SVB56048.1"/>
    <property type="molecule type" value="Genomic_DNA"/>
</dbReference>
<proteinExistence type="predicted"/>
<dbReference type="GO" id="GO:0008831">
    <property type="term" value="F:dTDP-4-dehydrorhamnose reductase activity"/>
    <property type="evidence" value="ECO:0007669"/>
    <property type="project" value="TreeGrafter"/>
</dbReference>
<dbReference type="PANTHER" id="PTHR10491:SF4">
    <property type="entry name" value="METHIONINE ADENOSYLTRANSFERASE 2 SUBUNIT BETA"/>
    <property type="match status" value="1"/>
</dbReference>
<dbReference type="GO" id="GO:0019305">
    <property type="term" value="P:dTDP-rhamnose biosynthetic process"/>
    <property type="evidence" value="ECO:0007669"/>
    <property type="project" value="TreeGrafter"/>
</dbReference>
<protein>
    <recommendedName>
        <fullName evidence="1">RmlD-like substrate binding domain-containing protein</fullName>
    </recommendedName>
</protein>
<name>A0A382EZ74_9ZZZZ</name>
<reference evidence="2" key="1">
    <citation type="submission" date="2018-05" db="EMBL/GenBank/DDBJ databases">
        <authorList>
            <person name="Lanie J.A."/>
            <person name="Ng W.-L."/>
            <person name="Kazmierczak K.M."/>
            <person name="Andrzejewski T.M."/>
            <person name="Davidsen T.M."/>
            <person name="Wayne K.J."/>
            <person name="Tettelin H."/>
            <person name="Glass J.I."/>
            <person name="Rusch D."/>
            <person name="Podicherti R."/>
            <person name="Tsui H.-C.T."/>
            <person name="Winkler M.E."/>
        </authorList>
    </citation>
    <scope>NUCLEOTIDE SEQUENCE</scope>
</reference>
<dbReference type="InterPro" id="IPR036291">
    <property type="entry name" value="NAD(P)-bd_dom_sf"/>
</dbReference>
<dbReference type="NCBIfam" id="TIGR01214">
    <property type="entry name" value="rmlD"/>
    <property type="match status" value="1"/>
</dbReference>
<sequence length="297" mass="33906">MKILVIGKTGQLGKSISKLIVSKKQSHDFVFVGREELDLNKTLSITSFFNNNSFDVIINCAAYTLVDKAEEEVNLANQVNHLAVAKLADIAKKQHSKLIHISTDYVFDGKANKPYKEKNKTNPINVYGKTKLDGERSIQKILSHNLIIIRTSGMYSEFSNNFVDKILMIGREQKEIKIVCDQIVSPTYASDLAEAIITIINSKKFGKDNQKAQIYHYSSTDEVSWYDFAKEVFELSNIKLKIHPTKLNEFSTIAKRPMYSALDTDKIFLDYNVKTFDWKNSIKKLFASEIFINKLEI</sequence>
<dbReference type="InterPro" id="IPR029903">
    <property type="entry name" value="RmlD-like-bd"/>
</dbReference>
<dbReference type="Gene3D" id="3.90.25.10">
    <property type="entry name" value="UDP-galactose 4-epimerase, domain 1"/>
    <property type="match status" value="1"/>
</dbReference>